<feature type="compositionally biased region" description="Basic and acidic residues" evidence="1">
    <location>
        <begin position="89"/>
        <end position="101"/>
    </location>
</feature>
<feature type="compositionally biased region" description="Basic and acidic residues" evidence="1">
    <location>
        <begin position="23"/>
        <end position="37"/>
    </location>
</feature>
<dbReference type="RefSeq" id="XP_025595345.1">
    <property type="nucleotide sequence ID" value="XM_025739227.1"/>
</dbReference>
<organism evidence="2 3">
    <name type="scientific">Tilletiopsis washingtonensis</name>
    <dbReference type="NCBI Taxonomy" id="58919"/>
    <lineage>
        <taxon>Eukaryota</taxon>
        <taxon>Fungi</taxon>
        <taxon>Dikarya</taxon>
        <taxon>Basidiomycota</taxon>
        <taxon>Ustilaginomycotina</taxon>
        <taxon>Exobasidiomycetes</taxon>
        <taxon>Entylomatales</taxon>
        <taxon>Entylomatales incertae sedis</taxon>
        <taxon>Tilletiopsis</taxon>
    </lineage>
</organism>
<evidence type="ECO:0000313" key="3">
    <source>
        <dbReference type="Proteomes" id="UP000245946"/>
    </source>
</evidence>
<keyword evidence="3" id="KW-1185">Reference proteome</keyword>
<feature type="compositionally biased region" description="Basic and acidic residues" evidence="1">
    <location>
        <begin position="112"/>
        <end position="123"/>
    </location>
</feature>
<dbReference type="GeneID" id="37266773"/>
<dbReference type="EMBL" id="KZ819307">
    <property type="protein sequence ID" value="PWN95066.1"/>
    <property type="molecule type" value="Genomic_DNA"/>
</dbReference>
<feature type="region of interest" description="Disordered" evidence="1">
    <location>
        <begin position="1"/>
        <end position="159"/>
    </location>
</feature>
<gene>
    <name evidence="2" type="ORF">FA09DRAFT_158935</name>
</gene>
<evidence type="ECO:0000256" key="1">
    <source>
        <dbReference type="SAM" id="MobiDB-lite"/>
    </source>
</evidence>
<name>A0A316Z143_9BASI</name>
<accession>A0A316Z143</accession>
<protein>
    <submittedName>
        <fullName evidence="2">Uncharacterized protein</fullName>
    </submittedName>
</protein>
<evidence type="ECO:0000313" key="2">
    <source>
        <dbReference type="EMBL" id="PWN95066.1"/>
    </source>
</evidence>
<reference evidence="2 3" key="1">
    <citation type="journal article" date="2018" name="Mol. Biol. Evol.">
        <title>Broad Genomic Sampling Reveals a Smut Pathogenic Ancestry of the Fungal Clade Ustilaginomycotina.</title>
        <authorList>
            <person name="Kijpornyongpan T."/>
            <person name="Mondo S.J."/>
            <person name="Barry K."/>
            <person name="Sandor L."/>
            <person name="Lee J."/>
            <person name="Lipzen A."/>
            <person name="Pangilinan J."/>
            <person name="LaButti K."/>
            <person name="Hainaut M."/>
            <person name="Henrissat B."/>
            <person name="Grigoriev I.V."/>
            <person name="Spatafora J.W."/>
            <person name="Aime M.C."/>
        </authorList>
    </citation>
    <scope>NUCLEOTIDE SEQUENCE [LARGE SCALE GENOMIC DNA]</scope>
    <source>
        <strain evidence="2 3">MCA 4186</strain>
    </source>
</reference>
<sequence>MRGPSCASHSHAQTHAHLCTPKPTRECAEHERTKEGDGPASHDPSVTTRDAAPRIRVGVGAGSALRVPAQPRSDTPRRAAGRALRSHGKHQDGRYCERLEQPPRYLSGRSVRSAEPDPSEPDRSAPSSAPPRLGFAAQQEVVPQPRGKPDGRQLPPPCHAAAAAEPARCTARLRRYCVLRLSVAGAAALGQVCTRALSATSSLQLHVGSAMSATHDGVRLRMTAAAAGAALAAVRRSLPGEPRESWARWIGLRPLRLARVHGSASVRAASARCSAGLAACSSLGPAWPRRSPSACCPRGLDVRLGCGRRVSRTTGCSRASAAAGYSTAGAYGIP</sequence>
<dbReference type="AlphaFoldDB" id="A0A316Z143"/>
<dbReference type="Proteomes" id="UP000245946">
    <property type="component" value="Unassembled WGS sequence"/>
</dbReference>
<proteinExistence type="predicted"/>